<keyword evidence="9" id="KW-1185">Reference proteome</keyword>
<gene>
    <name evidence="8" type="ORF">Pth03_49700</name>
</gene>
<organism evidence="8 9">
    <name type="scientific">Planotetraspora thailandica</name>
    <dbReference type="NCBI Taxonomy" id="487172"/>
    <lineage>
        <taxon>Bacteria</taxon>
        <taxon>Bacillati</taxon>
        <taxon>Actinomycetota</taxon>
        <taxon>Actinomycetes</taxon>
        <taxon>Streptosporangiales</taxon>
        <taxon>Streptosporangiaceae</taxon>
        <taxon>Planotetraspora</taxon>
    </lineage>
</organism>
<dbReference type="InterPro" id="IPR000627">
    <property type="entry name" value="Intradiol_dOase_C"/>
</dbReference>
<dbReference type="GO" id="GO:0009712">
    <property type="term" value="P:catechol-containing compound metabolic process"/>
    <property type="evidence" value="ECO:0007669"/>
    <property type="project" value="InterPro"/>
</dbReference>
<evidence type="ECO:0000256" key="3">
    <source>
        <dbReference type="ARBA" id="ARBA00022723"/>
    </source>
</evidence>
<keyword evidence="5" id="KW-0560">Oxidoreductase</keyword>
<comment type="similarity">
    <text evidence="2">Belongs to the intradiol ring-cleavage dioxygenase family.</text>
</comment>
<dbReference type="SUPFAM" id="SSF49482">
    <property type="entry name" value="Aromatic compound dioxygenase"/>
    <property type="match status" value="1"/>
</dbReference>
<keyword evidence="6" id="KW-0408">Iron</keyword>
<evidence type="ECO:0000256" key="1">
    <source>
        <dbReference type="ARBA" id="ARBA00001965"/>
    </source>
</evidence>
<dbReference type="PANTHER" id="PTHR33711">
    <property type="entry name" value="DIOXYGENASE, PUTATIVE (AFU_ORTHOLOGUE AFUA_2G02910)-RELATED"/>
    <property type="match status" value="1"/>
</dbReference>
<dbReference type="InterPro" id="IPR015889">
    <property type="entry name" value="Intradiol_dOase_core"/>
</dbReference>
<evidence type="ECO:0000313" key="8">
    <source>
        <dbReference type="EMBL" id="GII56581.1"/>
    </source>
</evidence>
<dbReference type="EMBL" id="BOOR01000037">
    <property type="protein sequence ID" value="GII56581.1"/>
    <property type="molecule type" value="Genomic_DNA"/>
</dbReference>
<proteinExistence type="inferred from homology"/>
<evidence type="ECO:0000256" key="5">
    <source>
        <dbReference type="ARBA" id="ARBA00023002"/>
    </source>
</evidence>
<dbReference type="InterPro" id="IPR007535">
    <property type="entry name" value="Catechol_dOase_N"/>
</dbReference>
<dbReference type="GO" id="GO:0018576">
    <property type="term" value="F:catechol 1,2-dioxygenase activity"/>
    <property type="evidence" value="ECO:0007669"/>
    <property type="project" value="InterPro"/>
</dbReference>
<sequence length="304" mass="33651">MNKPDSGPLSAEQARQQELLDRVLTSFQGTESPRLKQIMESLTRHLHSFVQDVRLTEQEWSAGIEFLTGVGHITDDRRQEFILLSDVLGVSMQMVTVNNVAVGDSTEATVVGPFFVENSPEIPLGGDMSFGAEGQPCWVEGIVRDTVGKPIPRARIELWEADDNGLYDVQYDDDRVAARAHLFSDEDGSYRFWGITPTPYPIPSDGPVGKMLEVVGRSPMRAPHLHFMVTAPGKRTLVTHIFVNDSDYLDKDSVFGVKESLIKDFVLQEPGTPTPDGRDLADAPWTRVKFDIVLAPAKETPATS</sequence>
<dbReference type="GO" id="GO:0008199">
    <property type="term" value="F:ferric iron binding"/>
    <property type="evidence" value="ECO:0007669"/>
    <property type="project" value="InterPro"/>
</dbReference>
<keyword evidence="4" id="KW-0223">Dioxygenase</keyword>
<dbReference type="Gene3D" id="2.60.130.10">
    <property type="entry name" value="Aromatic compound dioxygenase"/>
    <property type="match status" value="1"/>
</dbReference>
<comment type="caution">
    <text evidence="8">The sequence shown here is derived from an EMBL/GenBank/DDBJ whole genome shotgun (WGS) entry which is preliminary data.</text>
</comment>
<evidence type="ECO:0000256" key="6">
    <source>
        <dbReference type="ARBA" id="ARBA00023004"/>
    </source>
</evidence>
<protein>
    <submittedName>
        <fullName evidence="8">Protocatechuate 3,4-dioxygenase subunit beta</fullName>
    </submittedName>
</protein>
<accession>A0A8J3V7Y9</accession>
<reference evidence="8" key="1">
    <citation type="submission" date="2021-01" db="EMBL/GenBank/DDBJ databases">
        <title>Whole genome shotgun sequence of Planotetraspora thailandica NBRC 104271.</title>
        <authorList>
            <person name="Komaki H."/>
            <person name="Tamura T."/>
        </authorList>
    </citation>
    <scope>NUCLEOTIDE SEQUENCE</scope>
    <source>
        <strain evidence="8">NBRC 104271</strain>
    </source>
</reference>
<dbReference type="Proteomes" id="UP000605992">
    <property type="component" value="Unassembled WGS sequence"/>
</dbReference>
<dbReference type="AlphaFoldDB" id="A0A8J3V7Y9"/>
<evidence type="ECO:0000313" key="9">
    <source>
        <dbReference type="Proteomes" id="UP000605992"/>
    </source>
</evidence>
<name>A0A8J3V7Y9_9ACTN</name>
<dbReference type="InterPro" id="IPR050770">
    <property type="entry name" value="Intradiol_RC_Dioxygenase"/>
</dbReference>
<dbReference type="Pfam" id="PF00775">
    <property type="entry name" value="Dioxygenase_C"/>
    <property type="match status" value="1"/>
</dbReference>
<evidence type="ECO:0000256" key="2">
    <source>
        <dbReference type="ARBA" id="ARBA00007825"/>
    </source>
</evidence>
<feature type="domain" description="Intradiol ring-cleavage dioxygenases" evidence="7">
    <location>
        <begin position="139"/>
        <end position="167"/>
    </location>
</feature>
<keyword evidence="3" id="KW-0479">Metal-binding</keyword>
<dbReference type="PANTHER" id="PTHR33711:SF7">
    <property type="entry name" value="INTRADIOL RING-CLEAVAGE DIOXYGENASES DOMAIN-CONTAINING PROTEIN-RELATED"/>
    <property type="match status" value="1"/>
</dbReference>
<comment type="cofactor">
    <cofactor evidence="1">
        <name>Fe(3+)</name>
        <dbReference type="ChEBI" id="CHEBI:29034"/>
    </cofactor>
</comment>
<dbReference type="RefSeq" id="WP_203946725.1">
    <property type="nucleotide sequence ID" value="NZ_BOOR01000037.1"/>
</dbReference>
<evidence type="ECO:0000259" key="7">
    <source>
        <dbReference type="PROSITE" id="PS00083"/>
    </source>
</evidence>
<dbReference type="Pfam" id="PF04444">
    <property type="entry name" value="Dioxygenase_N"/>
    <property type="match status" value="1"/>
</dbReference>
<dbReference type="PROSITE" id="PS00083">
    <property type="entry name" value="INTRADIOL_DIOXYGENAS"/>
    <property type="match status" value="1"/>
</dbReference>
<evidence type="ECO:0000256" key="4">
    <source>
        <dbReference type="ARBA" id="ARBA00022964"/>
    </source>
</evidence>